<keyword evidence="11" id="KW-1185">Reference proteome</keyword>
<dbReference type="Pfam" id="PF03306">
    <property type="entry name" value="AAL_decarboxy"/>
    <property type="match status" value="1"/>
</dbReference>
<organism evidence="10 11">
    <name type="scientific">Paucilactobacillus nenjiangensis</name>
    <dbReference type="NCBI Taxonomy" id="1296540"/>
    <lineage>
        <taxon>Bacteria</taxon>
        <taxon>Bacillati</taxon>
        <taxon>Bacillota</taxon>
        <taxon>Bacilli</taxon>
        <taxon>Lactobacillales</taxon>
        <taxon>Lactobacillaceae</taxon>
        <taxon>Paucilactobacillus</taxon>
    </lineage>
</organism>
<comment type="catalytic activity">
    <reaction evidence="1 9">
        <text>(2S)-2-acetolactate + H(+) = (R)-acetoin + CO2</text>
        <dbReference type="Rhea" id="RHEA:21580"/>
        <dbReference type="ChEBI" id="CHEBI:15378"/>
        <dbReference type="ChEBI" id="CHEBI:15686"/>
        <dbReference type="ChEBI" id="CHEBI:16526"/>
        <dbReference type="ChEBI" id="CHEBI:58476"/>
        <dbReference type="EC" id="4.1.1.5"/>
    </reaction>
</comment>
<dbReference type="GO" id="GO:0047605">
    <property type="term" value="F:acetolactate decarboxylase activity"/>
    <property type="evidence" value="ECO:0007669"/>
    <property type="project" value="UniProtKB-UniRule"/>
</dbReference>
<evidence type="ECO:0000313" key="10">
    <source>
        <dbReference type="EMBL" id="QER67222.1"/>
    </source>
</evidence>
<evidence type="ECO:0000256" key="7">
    <source>
        <dbReference type="ARBA" id="ARBA00023061"/>
    </source>
</evidence>
<accession>A0A5P1X013</accession>
<keyword evidence="7 9" id="KW-0005">Acetoin biosynthesis</keyword>
<protein>
    <recommendedName>
        <fullName evidence="5 9">Alpha-acetolactate decarboxylase</fullName>
        <ecNumber evidence="4 9">4.1.1.5</ecNumber>
    </recommendedName>
</protein>
<dbReference type="EMBL" id="CP043939">
    <property type="protein sequence ID" value="QER67222.1"/>
    <property type="molecule type" value="Genomic_DNA"/>
</dbReference>
<dbReference type="EC" id="4.1.1.5" evidence="4 9"/>
<keyword evidence="8 9" id="KW-0456">Lyase</keyword>
<evidence type="ECO:0000256" key="8">
    <source>
        <dbReference type="ARBA" id="ARBA00023239"/>
    </source>
</evidence>
<dbReference type="PIRSF" id="PIRSF001332">
    <property type="entry name" value="Acetolac_decarb"/>
    <property type="match status" value="1"/>
</dbReference>
<dbReference type="OrthoDB" id="8612680at2"/>
<dbReference type="Gene3D" id="3.30.1330.80">
    <property type="entry name" value="Hypothetical protein, similar to alpha- acetolactate decarboxylase, domain 2"/>
    <property type="match status" value="2"/>
</dbReference>
<name>A0A5P1X013_9LACO</name>
<comment type="similarity">
    <text evidence="3 9">Belongs to the alpha-acetolactate decarboxylase family.</text>
</comment>
<evidence type="ECO:0000256" key="1">
    <source>
        <dbReference type="ARBA" id="ARBA00001784"/>
    </source>
</evidence>
<evidence type="ECO:0000256" key="9">
    <source>
        <dbReference type="PIRNR" id="PIRNR001332"/>
    </source>
</evidence>
<evidence type="ECO:0000256" key="4">
    <source>
        <dbReference type="ARBA" id="ARBA00013204"/>
    </source>
</evidence>
<evidence type="ECO:0000313" key="11">
    <source>
        <dbReference type="Proteomes" id="UP000325295"/>
    </source>
</evidence>
<dbReference type="SUPFAM" id="SSF117856">
    <property type="entry name" value="AF0104/ALDC/Ptd012-like"/>
    <property type="match status" value="1"/>
</dbReference>
<evidence type="ECO:0000256" key="5">
    <source>
        <dbReference type="ARBA" id="ARBA00020164"/>
    </source>
</evidence>
<dbReference type="PANTHER" id="PTHR35524:SF1">
    <property type="entry name" value="ALPHA-ACETOLACTATE DECARBOXYLASE"/>
    <property type="match status" value="1"/>
</dbReference>
<evidence type="ECO:0000256" key="2">
    <source>
        <dbReference type="ARBA" id="ARBA00005170"/>
    </source>
</evidence>
<comment type="pathway">
    <text evidence="2 9">Polyol metabolism; (R,R)-butane-2,3-diol biosynthesis; (R,R)-butane-2,3-diol from pyruvate: step 2/3.</text>
</comment>
<dbReference type="RefSeq" id="WP_150203866.1">
    <property type="nucleotide sequence ID" value="NZ_CAUQTN010000018.1"/>
</dbReference>
<keyword evidence="6 9" id="KW-0210">Decarboxylase</keyword>
<dbReference type="CDD" id="cd17299">
    <property type="entry name" value="acetolactate_decarboxylase"/>
    <property type="match status" value="1"/>
</dbReference>
<dbReference type="UniPathway" id="UPA00626">
    <property type="reaction ID" value="UER00678"/>
</dbReference>
<dbReference type="GO" id="GO:0045151">
    <property type="term" value="P:acetoin biosynthetic process"/>
    <property type="evidence" value="ECO:0007669"/>
    <property type="project" value="UniProtKB-UniRule"/>
</dbReference>
<dbReference type="NCBIfam" id="TIGR01252">
    <property type="entry name" value="acetolac_decarb"/>
    <property type="match status" value="1"/>
</dbReference>
<evidence type="ECO:0000256" key="6">
    <source>
        <dbReference type="ARBA" id="ARBA00022793"/>
    </source>
</evidence>
<sequence length="237" mass="26198">MKDTTTVYQHGTLAMLVVGLFEGTLPVSELMKHGDTGIGTANDFDGELVIVDGTVYQVVESGEVKVLAPDDKIPFASVHFHQSRPAVTINNTNGVELEHQLENNYQFGNSFVGINIQGAFKRMHTRVVPKQSKPYPKLSAAIKVQPKFSQENVTGTIVGYYAPFLFQGATVGGFHLHFINDAHDFGGHILDFEIDQAEVEVQPLENLLQHLPINDKNFQAANLNLQNMNEEIESAEH</sequence>
<proteinExistence type="inferred from homology"/>
<dbReference type="InterPro" id="IPR005128">
    <property type="entry name" value="Acetolactate_a_deCO2ase"/>
</dbReference>
<gene>
    <name evidence="10" type="primary">budA</name>
    <name evidence="10" type="ORF">F0161_04685</name>
</gene>
<dbReference type="KEGG" id="lnn:F0161_04685"/>
<reference evidence="10 11" key="1">
    <citation type="submission" date="2019-09" db="EMBL/GenBank/DDBJ databases">
        <title>Complete Genome Sequence of Lactobacillus nenjiangensis SH-Y15, isolated from sauerkraut.</title>
        <authorList>
            <person name="Yang H."/>
        </authorList>
    </citation>
    <scope>NUCLEOTIDE SEQUENCE [LARGE SCALE GENOMIC DNA]</scope>
    <source>
        <strain evidence="10 11">SH-Y15</strain>
    </source>
</reference>
<dbReference type="PANTHER" id="PTHR35524">
    <property type="entry name" value="ALPHA-ACETOLACTATE DECARBOXYLASE"/>
    <property type="match status" value="1"/>
</dbReference>
<dbReference type="AlphaFoldDB" id="A0A5P1X013"/>
<evidence type="ECO:0000256" key="3">
    <source>
        <dbReference type="ARBA" id="ARBA00007106"/>
    </source>
</evidence>
<dbReference type="Proteomes" id="UP000325295">
    <property type="component" value="Chromosome"/>
</dbReference>